<comment type="subcellular location">
    <subcellularLocation>
        <location evidence="6">Cell membrane</location>
        <topology evidence="6">Multi-pass membrane protein</topology>
    </subcellularLocation>
    <subcellularLocation>
        <location evidence="1">Membrane</location>
    </subcellularLocation>
</comment>
<organism evidence="7 8">
    <name type="scientific">Sedimentitalea xiamensis</name>
    <dbReference type="NCBI Taxonomy" id="3050037"/>
    <lineage>
        <taxon>Bacteria</taxon>
        <taxon>Pseudomonadati</taxon>
        <taxon>Pseudomonadota</taxon>
        <taxon>Alphaproteobacteria</taxon>
        <taxon>Rhodobacterales</taxon>
        <taxon>Paracoccaceae</taxon>
        <taxon>Sedimentitalea</taxon>
    </lineage>
</organism>
<proteinExistence type="inferred from homology"/>
<keyword evidence="5 6" id="KW-0472">Membrane</keyword>
<protein>
    <recommendedName>
        <fullName evidence="6">SURF1-like protein</fullName>
    </recommendedName>
</protein>
<dbReference type="CDD" id="cd06662">
    <property type="entry name" value="SURF1"/>
    <property type="match status" value="1"/>
</dbReference>
<evidence type="ECO:0000313" key="8">
    <source>
        <dbReference type="Proteomes" id="UP001227126"/>
    </source>
</evidence>
<dbReference type="PROSITE" id="PS50895">
    <property type="entry name" value="SURF1"/>
    <property type="match status" value="1"/>
</dbReference>
<feature type="transmembrane region" description="Helical" evidence="6">
    <location>
        <begin position="199"/>
        <end position="217"/>
    </location>
</feature>
<keyword evidence="8" id="KW-1185">Reference proteome</keyword>
<evidence type="ECO:0000256" key="5">
    <source>
        <dbReference type="ARBA" id="ARBA00023136"/>
    </source>
</evidence>
<gene>
    <name evidence="7" type="ORF">QO034_09195</name>
</gene>
<evidence type="ECO:0000256" key="2">
    <source>
        <dbReference type="ARBA" id="ARBA00007165"/>
    </source>
</evidence>
<reference evidence="7 8" key="1">
    <citation type="submission" date="2023-05" db="EMBL/GenBank/DDBJ databases">
        <title>Sedimentitalea sp. nov. JM2-8.</title>
        <authorList>
            <person name="Huang J."/>
        </authorList>
    </citation>
    <scope>NUCLEOTIDE SEQUENCE [LARGE SCALE GENOMIC DNA]</scope>
    <source>
        <strain evidence="7 8">JM2-8</strain>
    </source>
</reference>
<dbReference type="RefSeq" id="WP_284485221.1">
    <property type="nucleotide sequence ID" value="NZ_JASNJE010000008.1"/>
</dbReference>
<accession>A0ABT7FDT7</accession>
<keyword evidence="3 6" id="KW-0812">Transmembrane</keyword>
<dbReference type="EMBL" id="JASNJE010000008">
    <property type="protein sequence ID" value="MDK3073283.1"/>
    <property type="molecule type" value="Genomic_DNA"/>
</dbReference>
<evidence type="ECO:0000313" key="7">
    <source>
        <dbReference type="EMBL" id="MDK3073283.1"/>
    </source>
</evidence>
<dbReference type="Pfam" id="PF02104">
    <property type="entry name" value="SURF1"/>
    <property type="match status" value="1"/>
</dbReference>
<evidence type="ECO:0000256" key="6">
    <source>
        <dbReference type="RuleBase" id="RU363076"/>
    </source>
</evidence>
<name>A0ABT7FDT7_9RHOB</name>
<dbReference type="Proteomes" id="UP001227126">
    <property type="component" value="Unassembled WGS sequence"/>
</dbReference>
<evidence type="ECO:0000256" key="3">
    <source>
        <dbReference type="ARBA" id="ARBA00022692"/>
    </source>
</evidence>
<dbReference type="InterPro" id="IPR045214">
    <property type="entry name" value="Surf1/Surf4"/>
</dbReference>
<comment type="similarity">
    <text evidence="2 6">Belongs to the SURF1 family.</text>
</comment>
<dbReference type="PANTHER" id="PTHR23427">
    <property type="entry name" value="SURFEIT LOCUS PROTEIN"/>
    <property type="match status" value="1"/>
</dbReference>
<dbReference type="InterPro" id="IPR002994">
    <property type="entry name" value="Surf1/Shy1"/>
</dbReference>
<evidence type="ECO:0000256" key="4">
    <source>
        <dbReference type="ARBA" id="ARBA00022989"/>
    </source>
</evidence>
<keyword evidence="4 6" id="KW-1133">Transmembrane helix</keyword>
<dbReference type="PANTHER" id="PTHR23427:SF2">
    <property type="entry name" value="SURFEIT LOCUS PROTEIN 1"/>
    <property type="match status" value="1"/>
</dbReference>
<comment type="caution">
    <text evidence="6">Lacks conserved residue(s) required for the propagation of feature annotation.</text>
</comment>
<keyword evidence="6" id="KW-1003">Cell membrane</keyword>
<comment type="caution">
    <text evidence="7">The sequence shown here is derived from an EMBL/GenBank/DDBJ whole genome shotgun (WGS) entry which is preliminary data.</text>
</comment>
<evidence type="ECO:0000256" key="1">
    <source>
        <dbReference type="ARBA" id="ARBA00004370"/>
    </source>
</evidence>
<sequence>MRSILFLLIFGLTGVGILVGLGTWQVQRLSWKQAILAEIETRIAADPVSLPAGIDPARDKYLPVRVSGEIEPGELHVLVSVKQVGAGYRVIAPLLTGDGRRILLDRGFVAASRKADPRRTGPVTVIGNLHWPDDRTGSTPENDVAGNIWFARDIAQMAEALDSLPVLLISREEVPAEPSVRPLPVDTVGIANDHLQYAVTWYSLALIWAGMTAYFLWRGRARSESRGT</sequence>